<comment type="caution">
    <text evidence="1">The sequence shown here is derived from an EMBL/GenBank/DDBJ whole genome shotgun (WGS) entry which is preliminary data.</text>
</comment>
<proteinExistence type="predicted"/>
<sequence>MVGALPIGACGLPLTIYFENQPQDEGLSRNSLRKPDDVMPRDSLTGLSDLIPRVSSGELWLVLVMNLQPEHAIWPCMTRGRWSLSYMLTHALKMEPSRSPYFLVVSLCYISDFSITPITLESCTSFPGDVDQRSHT</sequence>
<name>A0A565BD23_9BRAS</name>
<evidence type="ECO:0000313" key="2">
    <source>
        <dbReference type="Proteomes" id="UP000489600"/>
    </source>
</evidence>
<reference evidence="1" key="1">
    <citation type="submission" date="2019-07" db="EMBL/GenBank/DDBJ databases">
        <authorList>
            <person name="Dittberner H."/>
        </authorList>
    </citation>
    <scope>NUCLEOTIDE SEQUENCE [LARGE SCALE GENOMIC DNA]</scope>
</reference>
<keyword evidence="2" id="KW-1185">Reference proteome</keyword>
<accession>A0A565BD23</accession>
<organism evidence="1 2">
    <name type="scientific">Arabis nemorensis</name>
    <dbReference type="NCBI Taxonomy" id="586526"/>
    <lineage>
        <taxon>Eukaryota</taxon>
        <taxon>Viridiplantae</taxon>
        <taxon>Streptophyta</taxon>
        <taxon>Embryophyta</taxon>
        <taxon>Tracheophyta</taxon>
        <taxon>Spermatophyta</taxon>
        <taxon>Magnoliopsida</taxon>
        <taxon>eudicotyledons</taxon>
        <taxon>Gunneridae</taxon>
        <taxon>Pentapetalae</taxon>
        <taxon>rosids</taxon>
        <taxon>malvids</taxon>
        <taxon>Brassicales</taxon>
        <taxon>Brassicaceae</taxon>
        <taxon>Arabideae</taxon>
        <taxon>Arabis</taxon>
    </lineage>
</organism>
<gene>
    <name evidence="1" type="ORF">ANE_LOCUS9540</name>
</gene>
<dbReference type="AlphaFoldDB" id="A0A565BD23"/>
<protein>
    <submittedName>
        <fullName evidence="1">Uncharacterized protein</fullName>
    </submittedName>
</protein>
<dbReference type="Proteomes" id="UP000489600">
    <property type="component" value="Unassembled WGS sequence"/>
</dbReference>
<dbReference type="EMBL" id="CABITT030000003">
    <property type="protein sequence ID" value="VVA99095.1"/>
    <property type="molecule type" value="Genomic_DNA"/>
</dbReference>
<evidence type="ECO:0000313" key="1">
    <source>
        <dbReference type="EMBL" id="VVA99095.1"/>
    </source>
</evidence>